<dbReference type="Gene3D" id="4.10.410.10">
    <property type="entry name" value="Pancreatic trypsin inhibitor Kunitz domain"/>
    <property type="match status" value="1"/>
</dbReference>
<dbReference type="PANTHER" id="PTHR10083:SF374">
    <property type="entry name" value="BPTI_KUNITZ INHIBITOR DOMAIN-CONTAINING PROTEIN"/>
    <property type="match status" value="1"/>
</dbReference>
<name>A0A368GWX5_ANCCA</name>
<dbReference type="GO" id="GO:0004867">
    <property type="term" value="F:serine-type endopeptidase inhibitor activity"/>
    <property type="evidence" value="ECO:0007669"/>
    <property type="project" value="UniProtKB-KW"/>
</dbReference>
<dbReference type="Pfam" id="PF00014">
    <property type="entry name" value="Kunitz_BPTI"/>
    <property type="match status" value="1"/>
</dbReference>
<proteinExistence type="predicted"/>
<evidence type="ECO:0000313" key="6">
    <source>
        <dbReference type="Proteomes" id="UP000252519"/>
    </source>
</evidence>
<sequence>MAVPQMSKCSQPIETGVLCPGTIETQTRYAFRSRGQKCVKMEYGGCGGNDNNFKTEEECRSACLR</sequence>
<keyword evidence="2" id="KW-0722">Serine protease inhibitor</keyword>
<dbReference type="GO" id="GO:0005615">
    <property type="term" value="C:extracellular space"/>
    <property type="evidence" value="ECO:0007669"/>
    <property type="project" value="TreeGrafter"/>
</dbReference>
<dbReference type="Proteomes" id="UP000252519">
    <property type="component" value="Unassembled WGS sequence"/>
</dbReference>
<evidence type="ECO:0000256" key="3">
    <source>
        <dbReference type="ARBA" id="ARBA00023157"/>
    </source>
</evidence>
<evidence type="ECO:0000256" key="2">
    <source>
        <dbReference type="ARBA" id="ARBA00022900"/>
    </source>
</evidence>
<dbReference type="PRINTS" id="PR00759">
    <property type="entry name" value="BASICPTASE"/>
</dbReference>
<keyword evidence="3" id="KW-1015">Disulfide bond</keyword>
<keyword evidence="1" id="KW-0646">Protease inhibitor</keyword>
<evidence type="ECO:0000313" key="5">
    <source>
        <dbReference type="EMBL" id="RCN48841.1"/>
    </source>
</evidence>
<gene>
    <name evidence="5" type="ORF">ANCCAN_05124</name>
</gene>
<comment type="caution">
    <text evidence="5">The sequence shown here is derived from an EMBL/GenBank/DDBJ whole genome shotgun (WGS) entry which is preliminary data.</text>
</comment>
<dbReference type="SUPFAM" id="SSF57362">
    <property type="entry name" value="BPTI-like"/>
    <property type="match status" value="1"/>
</dbReference>
<dbReference type="PANTHER" id="PTHR10083">
    <property type="entry name" value="KUNITZ-TYPE PROTEASE INHIBITOR-RELATED"/>
    <property type="match status" value="1"/>
</dbReference>
<evidence type="ECO:0000256" key="1">
    <source>
        <dbReference type="ARBA" id="ARBA00022690"/>
    </source>
</evidence>
<evidence type="ECO:0000259" key="4">
    <source>
        <dbReference type="PROSITE" id="PS50279"/>
    </source>
</evidence>
<dbReference type="EMBL" id="JOJR01000042">
    <property type="protein sequence ID" value="RCN48841.1"/>
    <property type="molecule type" value="Genomic_DNA"/>
</dbReference>
<feature type="domain" description="BPTI/Kunitz inhibitor" evidence="4">
    <location>
        <begin position="9"/>
        <end position="63"/>
    </location>
</feature>
<protein>
    <submittedName>
        <fullName evidence="5">Kunitz/Bovine pancreatic trypsin inhibitor domain protein</fullName>
    </submittedName>
</protein>
<dbReference type="PROSITE" id="PS50279">
    <property type="entry name" value="BPTI_KUNITZ_2"/>
    <property type="match status" value="1"/>
</dbReference>
<dbReference type="STRING" id="29170.A0A368GWX5"/>
<keyword evidence="6" id="KW-1185">Reference proteome</keyword>
<dbReference type="InterPro" id="IPR036880">
    <property type="entry name" value="Kunitz_BPTI_sf"/>
</dbReference>
<dbReference type="SMART" id="SM00131">
    <property type="entry name" value="KU"/>
    <property type="match status" value="1"/>
</dbReference>
<dbReference type="CDD" id="cd00109">
    <property type="entry name" value="Kunitz-type"/>
    <property type="match status" value="1"/>
</dbReference>
<dbReference type="InterPro" id="IPR050098">
    <property type="entry name" value="TFPI/VKTCI-like"/>
</dbReference>
<dbReference type="OrthoDB" id="5817638at2759"/>
<dbReference type="AlphaFoldDB" id="A0A368GWX5"/>
<reference evidence="5 6" key="1">
    <citation type="submission" date="2014-10" db="EMBL/GenBank/DDBJ databases">
        <title>Draft genome of the hookworm Ancylostoma caninum.</title>
        <authorList>
            <person name="Mitreva M."/>
        </authorList>
    </citation>
    <scope>NUCLEOTIDE SEQUENCE [LARGE SCALE GENOMIC DNA]</scope>
    <source>
        <strain evidence="5 6">Baltimore</strain>
    </source>
</reference>
<organism evidence="5 6">
    <name type="scientific">Ancylostoma caninum</name>
    <name type="common">Dog hookworm</name>
    <dbReference type="NCBI Taxonomy" id="29170"/>
    <lineage>
        <taxon>Eukaryota</taxon>
        <taxon>Metazoa</taxon>
        <taxon>Ecdysozoa</taxon>
        <taxon>Nematoda</taxon>
        <taxon>Chromadorea</taxon>
        <taxon>Rhabditida</taxon>
        <taxon>Rhabditina</taxon>
        <taxon>Rhabditomorpha</taxon>
        <taxon>Strongyloidea</taxon>
        <taxon>Ancylostomatidae</taxon>
        <taxon>Ancylostomatinae</taxon>
        <taxon>Ancylostoma</taxon>
    </lineage>
</organism>
<accession>A0A368GWX5</accession>
<dbReference type="InterPro" id="IPR002223">
    <property type="entry name" value="Kunitz_BPTI"/>
</dbReference>